<dbReference type="CDD" id="cd00118">
    <property type="entry name" value="LysM"/>
    <property type="match status" value="1"/>
</dbReference>
<name>A0A2I1PQD7_GARVA</name>
<dbReference type="Proteomes" id="UP000258379">
    <property type="component" value="Unassembled WGS sequence"/>
</dbReference>
<keyword evidence="1" id="KW-0812">Transmembrane</keyword>
<keyword evidence="1" id="KW-1133">Transmembrane helix</keyword>
<dbReference type="SMART" id="SM00257">
    <property type="entry name" value="LysM"/>
    <property type="match status" value="1"/>
</dbReference>
<dbReference type="EMBL" id="JASOLZ010000003">
    <property type="protein sequence ID" value="MDK6861658.1"/>
    <property type="molecule type" value="Genomic_DNA"/>
</dbReference>
<dbReference type="InterPro" id="IPR036779">
    <property type="entry name" value="LysM_dom_sf"/>
</dbReference>
<evidence type="ECO:0000313" key="7">
    <source>
        <dbReference type="Proteomes" id="UP001238969"/>
    </source>
</evidence>
<dbReference type="EMBL" id="JASOGJ010000001">
    <property type="protein sequence ID" value="MDK6695053.1"/>
    <property type="molecule type" value="Genomic_DNA"/>
</dbReference>
<reference evidence="5 6" key="1">
    <citation type="submission" date="2017-07" db="EMBL/GenBank/DDBJ databases">
        <title>A comparative genomics approach to explaining the enigmatic role of Gardnerella vaginalis in the vaginal microbiome.</title>
        <authorList>
            <person name="Vancuren S.J."/>
            <person name="Hill J.E."/>
        </authorList>
    </citation>
    <scope>NUCLEOTIDE SEQUENCE [LARGE SCALE GENOMIC DNA]</scope>
    <source>
        <strain evidence="5 6">WP023</strain>
    </source>
</reference>
<evidence type="ECO:0000313" key="3">
    <source>
        <dbReference type="EMBL" id="MDK6695053.1"/>
    </source>
</evidence>
<gene>
    <name evidence="5" type="ORF">CG405_02995</name>
    <name evidence="3" type="ORF">QP177_00460</name>
    <name evidence="4" type="ORF">QP355_03250</name>
</gene>
<comment type="caution">
    <text evidence="5">The sequence shown here is derived from an EMBL/GenBank/DDBJ whole genome shotgun (WGS) entry which is preliminary data.</text>
</comment>
<dbReference type="SUPFAM" id="SSF54106">
    <property type="entry name" value="LysM domain"/>
    <property type="match status" value="1"/>
</dbReference>
<feature type="transmembrane region" description="Helical" evidence="1">
    <location>
        <begin position="36"/>
        <end position="53"/>
    </location>
</feature>
<accession>A0A2I1PQD7</accession>
<reference evidence="7 8" key="2">
    <citation type="submission" date="2023-05" db="EMBL/GenBank/DDBJ databases">
        <title>Cataloging the Phylogenetic Diversity of Human Bladder Bacteria.</title>
        <authorList>
            <person name="Du J."/>
        </authorList>
    </citation>
    <scope>NUCLEOTIDE SEQUENCE [LARGE SCALE GENOMIC DNA]</scope>
    <source>
        <strain evidence="4 7">UMB6972</strain>
        <strain evidence="3 8">UMB9230</strain>
    </source>
</reference>
<evidence type="ECO:0000313" key="8">
    <source>
        <dbReference type="Proteomes" id="UP001240561"/>
    </source>
</evidence>
<organism evidence="5 6">
    <name type="scientific">Gardnerella vaginalis</name>
    <dbReference type="NCBI Taxonomy" id="2702"/>
    <lineage>
        <taxon>Bacteria</taxon>
        <taxon>Bacillati</taxon>
        <taxon>Actinomycetota</taxon>
        <taxon>Actinomycetes</taxon>
        <taxon>Bifidobacteriales</taxon>
        <taxon>Bifidobacteriaceae</taxon>
        <taxon>Gardnerella</taxon>
    </lineage>
</organism>
<dbReference type="RefSeq" id="WP_004112269.1">
    <property type="nucleotide sequence ID" value="NZ_CP083171.1"/>
</dbReference>
<dbReference type="GeneID" id="45576420"/>
<sequence length="122" mass="13723">MHKRSKATGALYSQFANNGTCVDKTCLKRNKYSKSFIRFIVFVALVCFAWIIFTPKPAVSAVSKSFVTYTVRPGDTLWSYAKTITNKDSNISDSVDYLMQINNLDSADLEVGQSIKVPFIYD</sequence>
<evidence type="ECO:0000313" key="4">
    <source>
        <dbReference type="EMBL" id="MDK6861658.1"/>
    </source>
</evidence>
<dbReference type="Gene3D" id="3.10.350.10">
    <property type="entry name" value="LysM domain"/>
    <property type="match status" value="1"/>
</dbReference>
<evidence type="ECO:0000313" key="6">
    <source>
        <dbReference type="Proteomes" id="UP000258379"/>
    </source>
</evidence>
<evidence type="ECO:0000256" key="1">
    <source>
        <dbReference type="SAM" id="Phobius"/>
    </source>
</evidence>
<dbReference type="Proteomes" id="UP001240561">
    <property type="component" value="Unassembled WGS sequence"/>
</dbReference>
<proteinExistence type="predicted"/>
<dbReference type="PROSITE" id="PS51782">
    <property type="entry name" value="LYSM"/>
    <property type="match status" value="1"/>
</dbReference>
<evidence type="ECO:0000313" key="5">
    <source>
        <dbReference type="EMBL" id="RFT29709.1"/>
    </source>
</evidence>
<dbReference type="Pfam" id="PF01476">
    <property type="entry name" value="LysM"/>
    <property type="match status" value="1"/>
</dbReference>
<evidence type="ECO:0000259" key="2">
    <source>
        <dbReference type="PROSITE" id="PS51782"/>
    </source>
</evidence>
<protein>
    <submittedName>
        <fullName evidence="3">LysM peptidoglycan-binding domain-containing protein</fullName>
    </submittedName>
    <submittedName>
        <fullName evidence="5">Peptidase M23</fullName>
    </submittedName>
</protein>
<feature type="domain" description="LysM" evidence="2">
    <location>
        <begin position="67"/>
        <end position="117"/>
    </location>
</feature>
<keyword evidence="1" id="KW-0472">Membrane</keyword>
<dbReference type="InterPro" id="IPR018392">
    <property type="entry name" value="LysM"/>
</dbReference>
<dbReference type="EMBL" id="NNRU01000002">
    <property type="protein sequence ID" value="RFT29709.1"/>
    <property type="molecule type" value="Genomic_DNA"/>
</dbReference>
<dbReference type="AlphaFoldDB" id="A0A2I1PQD7"/>
<dbReference type="Proteomes" id="UP001238969">
    <property type="component" value="Unassembled WGS sequence"/>
</dbReference>